<protein>
    <recommendedName>
        <fullName evidence="3">WD40 repeat domain-containing protein</fullName>
    </recommendedName>
</protein>
<dbReference type="KEGG" id="gms:SOIL9_63610"/>
<dbReference type="AlphaFoldDB" id="A0A6P2CR13"/>
<sequence>MRVLPGPTKSNQVLAWSPDGRWLVAAGIGTGVTVWDVVANAPGQRIMGAGHGGRLMQFSRATGRLFVAFQNGIFCDWNPTTGEERRQLWSEGYTHFSGIAVSASGLEITIRRYRPQIQEIVGFSVADDGTLSETWVREDDKWDYKHSFVYHPNGNLFGIGRHTDEELRFELVEPQSGNLVGSFDRVPETDRVAQWVLSPDGTRVAWIADQALYVQPLAPSQSPLQLPAVEGMHRRGLAWAPDGRTIAYATGTTVRLLDPDTLTEVRALDWNIGKPRAVAFNPDGLRAAVSGDGGRGWVTVFDLE</sequence>
<name>A0A6P2CR13_9BACT</name>
<dbReference type="SUPFAM" id="SSF50969">
    <property type="entry name" value="YVTN repeat-like/Quinoprotein amine dehydrogenase"/>
    <property type="match status" value="1"/>
</dbReference>
<dbReference type="InterPro" id="IPR015943">
    <property type="entry name" value="WD40/YVTN_repeat-like_dom_sf"/>
</dbReference>
<proteinExistence type="predicted"/>
<dbReference type="EMBL" id="LR593886">
    <property type="protein sequence ID" value="VTR91353.1"/>
    <property type="molecule type" value="Genomic_DNA"/>
</dbReference>
<gene>
    <name evidence="1" type="ORF">SOIL9_63610</name>
</gene>
<dbReference type="Proteomes" id="UP000464178">
    <property type="component" value="Chromosome"/>
</dbReference>
<keyword evidence="2" id="KW-1185">Reference proteome</keyword>
<evidence type="ECO:0000313" key="2">
    <source>
        <dbReference type="Proteomes" id="UP000464178"/>
    </source>
</evidence>
<evidence type="ECO:0008006" key="3">
    <source>
        <dbReference type="Google" id="ProtNLM"/>
    </source>
</evidence>
<dbReference type="InterPro" id="IPR001680">
    <property type="entry name" value="WD40_rpt"/>
</dbReference>
<organism evidence="1 2">
    <name type="scientific">Gemmata massiliana</name>
    <dbReference type="NCBI Taxonomy" id="1210884"/>
    <lineage>
        <taxon>Bacteria</taxon>
        <taxon>Pseudomonadati</taxon>
        <taxon>Planctomycetota</taxon>
        <taxon>Planctomycetia</taxon>
        <taxon>Gemmatales</taxon>
        <taxon>Gemmataceae</taxon>
        <taxon>Gemmata</taxon>
    </lineage>
</organism>
<accession>A0A6P2CR13</accession>
<evidence type="ECO:0000313" key="1">
    <source>
        <dbReference type="EMBL" id="VTR91353.1"/>
    </source>
</evidence>
<dbReference type="Pfam" id="PF00400">
    <property type="entry name" value="WD40"/>
    <property type="match status" value="1"/>
</dbReference>
<dbReference type="RefSeq" id="WP_162666356.1">
    <property type="nucleotide sequence ID" value="NZ_LR593886.1"/>
</dbReference>
<reference evidence="1 2" key="1">
    <citation type="submission" date="2019-05" db="EMBL/GenBank/DDBJ databases">
        <authorList>
            <consortium name="Science for Life Laboratories"/>
        </authorList>
    </citation>
    <scope>NUCLEOTIDE SEQUENCE [LARGE SCALE GENOMIC DNA]</scope>
    <source>
        <strain evidence="1">Soil9</strain>
    </source>
</reference>
<dbReference type="Gene3D" id="2.130.10.10">
    <property type="entry name" value="YVTN repeat-like/Quinoprotein amine dehydrogenase"/>
    <property type="match status" value="2"/>
</dbReference>
<dbReference type="InterPro" id="IPR011044">
    <property type="entry name" value="Quino_amine_DH_bsu"/>
</dbReference>